<reference evidence="3" key="1">
    <citation type="submission" date="2018-05" db="EMBL/GenBank/DDBJ databases">
        <authorList>
            <person name="Lanie J.A."/>
            <person name="Ng W.-L."/>
            <person name="Kazmierczak K.M."/>
            <person name="Andrzejewski T.M."/>
            <person name="Davidsen T.M."/>
            <person name="Wayne K.J."/>
            <person name="Tettelin H."/>
            <person name="Glass J.I."/>
            <person name="Rusch D."/>
            <person name="Podicherti R."/>
            <person name="Tsui H.-C.T."/>
            <person name="Winkler M.E."/>
        </authorList>
    </citation>
    <scope>NUCLEOTIDE SEQUENCE</scope>
</reference>
<dbReference type="InterPro" id="IPR011701">
    <property type="entry name" value="MFS"/>
</dbReference>
<feature type="transmembrane region" description="Helical" evidence="1">
    <location>
        <begin position="399"/>
        <end position="423"/>
    </location>
</feature>
<accession>A0A381U5N0</accession>
<dbReference type="PANTHER" id="PTHR23524">
    <property type="entry name" value="TRANSPORTER, PUTATIVE (AFU_ORTHOLOGUE AFUA_8G04850)-RELATED"/>
    <property type="match status" value="1"/>
</dbReference>
<feature type="transmembrane region" description="Helical" evidence="1">
    <location>
        <begin position="429"/>
        <end position="452"/>
    </location>
</feature>
<dbReference type="Gene3D" id="1.20.1250.20">
    <property type="entry name" value="MFS general substrate transporter like domains"/>
    <property type="match status" value="1"/>
</dbReference>
<dbReference type="PROSITE" id="PS50850">
    <property type="entry name" value="MFS"/>
    <property type="match status" value="1"/>
</dbReference>
<organism evidence="3">
    <name type="scientific">marine metagenome</name>
    <dbReference type="NCBI Taxonomy" id="408172"/>
    <lineage>
        <taxon>unclassified sequences</taxon>
        <taxon>metagenomes</taxon>
        <taxon>ecological metagenomes</taxon>
    </lineage>
</organism>
<dbReference type="EMBL" id="UINC01005769">
    <property type="protein sequence ID" value="SVA23429.1"/>
    <property type="molecule type" value="Genomic_DNA"/>
</dbReference>
<dbReference type="PANTHER" id="PTHR23524:SF1">
    <property type="entry name" value="MRH DOMAIN-CONTAINING PROTEIN-RELATED"/>
    <property type="match status" value="1"/>
</dbReference>
<evidence type="ECO:0000313" key="3">
    <source>
        <dbReference type="EMBL" id="SVA23429.1"/>
    </source>
</evidence>
<keyword evidence="1" id="KW-0472">Membrane</keyword>
<dbReference type="AlphaFoldDB" id="A0A381U5N0"/>
<feature type="transmembrane region" description="Helical" evidence="1">
    <location>
        <begin position="323"/>
        <end position="341"/>
    </location>
</feature>
<gene>
    <name evidence="3" type="ORF">METZ01_LOCUS76283</name>
</gene>
<feature type="transmembrane region" description="Helical" evidence="1">
    <location>
        <begin position="370"/>
        <end position="392"/>
    </location>
</feature>
<dbReference type="Pfam" id="PF07690">
    <property type="entry name" value="MFS_1"/>
    <property type="match status" value="1"/>
</dbReference>
<keyword evidence="1" id="KW-1133">Transmembrane helix</keyword>
<protein>
    <recommendedName>
        <fullName evidence="2">Major facilitator superfamily (MFS) profile domain-containing protein</fullName>
    </recommendedName>
</protein>
<feature type="transmembrane region" description="Helical" evidence="1">
    <location>
        <begin position="252"/>
        <end position="277"/>
    </location>
</feature>
<dbReference type="GO" id="GO:0022857">
    <property type="term" value="F:transmembrane transporter activity"/>
    <property type="evidence" value="ECO:0007669"/>
    <property type="project" value="InterPro"/>
</dbReference>
<keyword evidence="1" id="KW-0812">Transmembrane</keyword>
<dbReference type="InterPro" id="IPR036259">
    <property type="entry name" value="MFS_trans_sf"/>
</dbReference>
<feature type="domain" description="Major facilitator superfamily (MFS) profile" evidence="2">
    <location>
        <begin position="34"/>
        <end position="456"/>
    </location>
</feature>
<sequence>MIMNDSSKNSPTNIEAMGIKFGPILLMPDIERRHLFTLFFGAFFGIASMAFVNVIGPLMFRILEIPQEETGGLAGTLTAVQEIVVILVIGTFGALSDKVGRRLIYSSGFFLLGIGYFLYPLASDSTELIIFRVVVALGCAANTVMLPTVANDYVHESTRGKLIATTSILNGLGLVLIIGTFRNMPGFFSDMGYDNVFSGRYTAWVAAVMCLIVASILFTNLKKGAPAQVSKKEPYLATLKIAFKSAKNPRVALAYVAGVVSRGDLSVVSTFFSLWLFNEASTQGLSPGAAFKLSTGFYITVQAFAIPGAILINFFIDRVDRVMALAIAMFIAAGGYLYLGYVEDPINAQTVIGFSIFNTQISLTQMHLGAAWLGLGEIFANISAISLIGSAAPVKGRGAVIGGFSFFGAIGILLVALIGGYLFDNVSPTAPFTMVGFANISLFLLALFLLFFERRKKHS</sequence>
<feature type="transmembrane region" description="Helical" evidence="1">
    <location>
        <begin position="297"/>
        <end position="316"/>
    </location>
</feature>
<feature type="transmembrane region" description="Helical" evidence="1">
    <location>
        <begin position="128"/>
        <end position="150"/>
    </location>
</feature>
<feature type="transmembrane region" description="Helical" evidence="1">
    <location>
        <begin position="35"/>
        <end position="60"/>
    </location>
</feature>
<feature type="transmembrane region" description="Helical" evidence="1">
    <location>
        <begin position="72"/>
        <end position="96"/>
    </location>
</feature>
<dbReference type="InterPro" id="IPR020846">
    <property type="entry name" value="MFS_dom"/>
</dbReference>
<proteinExistence type="predicted"/>
<dbReference type="SUPFAM" id="SSF103473">
    <property type="entry name" value="MFS general substrate transporter"/>
    <property type="match status" value="1"/>
</dbReference>
<feature type="transmembrane region" description="Helical" evidence="1">
    <location>
        <begin position="201"/>
        <end position="221"/>
    </location>
</feature>
<feature type="transmembrane region" description="Helical" evidence="1">
    <location>
        <begin position="103"/>
        <end position="122"/>
    </location>
</feature>
<evidence type="ECO:0000256" key="1">
    <source>
        <dbReference type="SAM" id="Phobius"/>
    </source>
</evidence>
<feature type="transmembrane region" description="Helical" evidence="1">
    <location>
        <begin position="162"/>
        <end position="181"/>
    </location>
</feature>
<evidence type="ECO:0000259" key="2">
    <source>
        <dbReference type="PROSITE" id="PS50850"/>
    </source>
</evidence>
<name>A0A381U5N0_9ZZZZ</name>